<comment type="caution">
    <text evidence="1">The sequence shown here is derived from an EMBL/GenBank/DDBJ whole genome shotgun (WGS) entry which is preliminary data.</text>
</comment>
<evidence type="ECO:0000313" key="1">
    <source>
        <dbReference type="EMBL" id="EKF74292.1"/>
    </source>
</evidence>
<reference evidence="1 2" key="1">
    <citation type="journal article" date="2012" name="J. Bacteriol.">
        <title>Genome Sequence of the Alkane-Degrading Bacterium Alcanivorax hongdengensis Type Strain A-11-3.</title>
        <authorList>
            <person name="Lai Q."/>
            <person name="Shao Z."/>
        </authorList>
    </citation>
    <scope>NUCLEOTIDE SEQUENCE [LARGE SCALE GENOMIC DNA]</scope>
    <source>
        <strain evidence="1 2">A-11-3</strain>
    </source>
</reference>
<dbReference type="EMBL" id="AMRJ01000012">
    <property type="protein sequence ID" value="EKF74292.1"/>
    <property type="molecule type" value="Genomic_DNA"/>
</dbReference>
<keyword evidence="2" id="KW-1185">Reference proteome</keyword>
<name>L0WDP7_9GAMM</name>
<protein>
    <submittedName>
        <fullName evidence="1">Uncharacterized protein</fullName>
    </submittedName>
</protein>
<dbReference type="RefSeq" id="WP_008928946.1">
    <property type="nucleotide sequence ID" value="NZ_AMRJ01000012.1"/>
</dbReference>
<gene>
    <name evidence="1" type="ORF">A11A3_08835</name>
</gene>
<dbReference type="Proteomes" id="UP000010164">
    <property type="component" value="Unassembled WGS sequence"/>
</dbReference>
<sequence>MDLSTLIREECHLHDLLDESEIPLAELQALLADMISDGEIEIYRYEAEGPSELPMAEALAALAETSNFVWSGGVPGKQDLFLAPLRQDAGKRLAPTANKRL</sequence>
<dbReference type="OrthoDB" id="9948826at2"/>
<accession>L0WDP7</accession>
<dbReference type="AlphaFoldDB" id="L0WDP7"/>
<evidence type="ECO:0000313" key="2">
    <source>
        <dbReference type="Proteomes" id="UP000010164"/>
    </source>
</evidence>
<organism evidence="1 2">
    <name type="scientific">Alcanivorax hongdengensis A-11-3</name>
    <dbReference type="NCBI Taxonomy" id="1177179"/>
    <lineage>
        <taxon>Bacteria</taxon>
        <taxon>Pseudomonadati</taxon>
        <taxon>Pseudomonadota</taxon>
        <taxon>Gammaproteobacteria</taxon>
        <taxon>Oceanospirillales</taxon>
        <taxon>Alcanivoracaceae</taxon>
        <taxon>Alcanivorax</taxon>
    </lineage>
</organism>
<proteinExistence type="predicted"/>